<evidence type="ECO:0000256" key="5">
    <source>
        <dbReference type="ARBA" id="ARBA00022679"/>
    </source>
</evidence>
<evidence type="ECO:0000256" key="6">
    <source>
        <dbReference type="ARBA" id="ARBA00022723"/>
    </source>
</evidence>
<feature type="domain" description="Pyruvate kinase barrel" evidence="13">
    <location>
        <begin position="402"/>
        <end position="523"/>
    </location>
</feature>
<protein>
    <recommendedName>
        <fullName evidence="4">pyruvate kinase</fullName>
        <ecNumber evidence="4">2.7.1.40</ecNumber>
    </recommendedName>
</protein>
<dbReference type="InterPro" id="IPR015813">
    <property type="entry name" value="Pyrv/PenolPyrv_kinase-like_dom"/>
</dbReference>
<evidence type="ECO:0000256" key="3">
    <source>
        <dbReference type="ARBA" id="ARBA00008663"/>
    </source>
</evidence>
<dbReference type="GO" id="GO:0016301">
    <property type="term" value="F:kinase activity"/>
    <property type="evidence" value="ECO:0007669"/>
    <property type="project" value="UniProtKB-KW"/>
</dbReference>
<dbReference type="GO" id="GO:0030955">
    <property type="term" value="F:potassium ion binding"/>
    <property type="evidence" value="ECO:0007669"/>
    <property type="project" value="InterPro"/>
</dbReference>
<keyword evidence="7" id="KW-0547">Nucleotide-binding</keyword>
<keyword evidence="6" id="KW-0479">Metal-binding</keyword>
<dbReference type="GO" id="GO:0000287">
    <property type="term" value="F:magnesium ion binding"/>
    <property type="evidence" value="ECO:0007669"/>
    <property type="project" value="InterPro"/>
</dbReference>
<evidence type="ECO:0000259" key="13">
    <source>
        <dbReference type="Pfam" id="PF00224"/>
    </source>
</evidence>
<dbReference type="SUPFAM" id="SSF52935">
    <property type="entry name" value="PK C-terminal domain-like"/>
    <property type="match status" value="1"/>
</dbReference>
<dbReference type="InterPro" id="IPR001697">
    <property type="entry name" value="Pyr_Knase"/>
</dbReference>
<dbReference type="VEuPathDB" id="PiroplasmaDB:TA11540"/>
<keyword evidence="10" id="KW-0460">Magnesium</keyword>
<evidence type="ECO:0000256" key="1">
    <source>
        <dbReference type="ARBA" id="ARBA00001958"/>
    </source>
</evidence>
<evidence type="ECO:0000256" key="10">
    <source>
        <dbReference type="ARBA" id="ARBA00022842"/>
    </source>
</evidence>
<evidence type="ECO:0000256" key="11">
    <source>
        <dbReference type="ARBA" id="ARBA00023152"/>
    </source>
</evidence>
<name>A0A3B0MRB2_THEAN</name>
<proteinExistence type="inferred from homology"/>
<dbReference type="InterPro" id="IPR015806">
    <property type="entry name" value="Pyrv_Knase_insert_dom_sf"/>
</dbReference>
<keyword evidence="9" id="KW-0067">ATP-binding</keyword>
<dbReference type="Gene3D" id="2.40.33.10">
    <property type="entry name" value="PK beta-barrel domain-like"/>
    <property type="match status" value="1"/>
</dbReference>
<feature type="domain" description="Pyruvate kinase barrel" evidence="13">
    <location>
        <begin position="119"/>
        <end position="349"/>
    </location>
</feature>
<dbReference type="SUPFAM" id="SSF50800">
    <property type="entry name" value="PK beta-barrel domain-like"/>
    <property type="match status" value="1"/>
</dbReference>
<dbReference type="EC" id="2.7.1.40" evidence="4"/>
<accession>A0A3B0MRB2</accession>
<evidence type="ECO:0000256" key="12">
    <source>
        <dbReference type="ARBA" id="ARBA00023317"/>
    </source>
</evidence>
<comment type="similarity">
    <text evidence="3">Belongs to the pyruvate kinase family.</text>
</comment>
<dbReference type="AlphaFoldDB" id="A0A3B0MRB2"/>
<dbReference type="InterPro" id="IPR036918">
    <property type="entry name" value="Pyrv_Knase_C_sf"/>
</dbReference>
<evidence type="ECO:0000256" key="8">
    <source>
        <dbReference type="ARBA" id="ARBA00022777"/>
    </source>
</evidence>
<dbReference type="GO" id="GO:0004743">
    <property type="term" value="F:pyruvate kinase activity"/>
    <property type="evidence" value="ECO:0007669"/>
    <property type="project" value="UniProtKB-EC"/>
</dbReference>
<evidence type="ECO:0000256" key="7">
    <source>
        <dbReference type="ARBA" id="ARBA00022741"/>
    </source>
</evidence>
<keyword evidence="12 15" id="KW-0670">Pyruvate</keyword>
<dbReference type="Gene3D" id="3.40.1380.20">
    <property type="entry name" value="Pyruvate kinase, C-terminal domain"/>
    <property type="match status" value="1"/>
</dbReference>
<evidence type="ECO:0000256" key="2">
    <source>
        <dbReference type="ARBA" id="ARBA00004997"/>
    </source>
</evidence>
<evidence type="ECO:0000256" key="9">
    <source>
        <dbReference type="ARBA" id="ARBA00022840"/>
    </source>
</evidence>
<organism evidence="15">
    <name type="scientific">Theileria annulata</name>
    <dbReference type="NCBI Taxonomy" id="5874"/>
    <lineage>
        <taxon>Eukaryota</taxon>
        <taxon>Sar</taxon>
        <taxon>Alveolata</taxon>
        <taxon>Apicomplexa</taxon>
        <taxon>Aconoidasida</taxon>
        <taxon>Piroplasmida</taxon>
        <taxon>Theileriidae</taxon>
        <taxon>Theileria</taxon>
    </lineage>
</organism>
<dbReference type="UniPathway" id="UPA00109">
    <property type="reaction ID" value="UER00188"/>
</dbReference>
<dbReference type="InterPro" id="IPR015793">
    <property type="entry name" value="Pyrv_Knase_brl"/>
</dbReference>
<dbReference type="GO" id="GO:0005524">
    <property type="term" value="F:ATP binding"/>
    <property type="evidence" value="ECO:0007669"/>
    <property type="project" value="UniProtKB-KW"/>
</dbReference>
<dbReference type="InterPro" id="IPR040442">
    <property type="entry name" value="Pyrv_kinase-like_dom_sf"/>
</dbReference>
<dbReference type="Pfam" id="PF00224">
    <property type="entry name" value="PK"/>
    <property type="match status" value="2"/>
</dbReference>
<comment type="pathway">
    <text evidence="2">Carbohydrate degradation; glycolysis; pyruvate from D-glyceraldehyde 3-phosphate: step 5/5.</text>
</comment>
<dbReference type="SUPFAM" id="SSF51621">
    <property type="entry name" value="Phosphoenolpyruvate/pyruvate domain"/>
    <property type="match status" value="1"/>
</dbReference>
<dbReference type="Gene3D" id="3.20.20.60">
    <property type="entry name" value="Phosphoenolpyruvate-binding domains"/>
    <property type="match status" value="2"/>
</dbReference>
<dbReference type="InterPro" id="IPR011037">
    <property type="entry name" value="Pyrv_Knase-like_insert_dom_sf"/>
</dbReference>
<dbReference type="EMBL" id="UIVS01000002">
    <property type="protein sequence ID" value="SVP92245.1"/>
    <property type="molecule type" value="Genomic_DNA"/>
</dbReference>
<evidence type="ECO:0000313" key="14">
    <source>
        <dbReference type="EMBL" id="SVP91983.1"/>
    </source>
</evidence>
<keyword evidence="5" id="KW-0808">Transferase</keyword>
<dbReference type="PANTHER" id="PTHR11817">
    <property type="entry name" value="PYRUVATE KINASE"/>
    <property type="match status" value="1"/>
</dbReference>
<reference evidence="15" key="1">
    <citation type="submission" date="2018-07" db="EMBL/GenBank/DDBJ databases">
        <authorList>
            <person name="Quirk P.G."/>
            <person name="Krulwich T.A."/>
        </authorList>
    </citation>
    <scope>NUCLEOTIDE SEQUENCE</scope>
    <source>
        <strain evidence="15">Anand</strain>
    </source>
</reference>
<dbReference type="EMBL" id="UIVT01000002">
    <property type="protein sequence ID" value="SVP91983.1"/>
    <property type="molecule type" value="Genomic_DNA"/>
</dbReference>
<comment type="cofactor">
    <cofactor evidence="1">
        <name>K(+)</name>
        <dbReference type="ChEBI" id="CHEBI:29103"/>
    </cofactor>
</comment>
<keyword evidence="11" id="KW-0324">Glycolysis</keyword>
<evidence type="ECO:0000256" key="4">
    <source>
        <dbReference type="ARBA" id="ARBA00012142"/>
    </source>
</evidence>
<evidence type="ECO:0000313" key="15">
    <source>
        <dbReference type="EMBL" id="SVP92245.1"/>
    </source>
</evidence>
<gene>
    <name evidence="14" type="ORF">TAT_000203200</name>
    <name evidence="15" type="ORF">TAV_000203400</name>
</gene>
<keyword evidence="8 15" id="KW-0418">Kinase</keyword>
<sequence length="699" mass="79577">MILLFPTTLLLFKRDRFAIISHSILLSIIFYNIRFISGVSNYTSLGKYAYLPRSSMQPEKKYSEENTNYKVRNIKRNIYEVKAPFDKEHAIEYFSSCLKASCKTFEPREIPEGEILTLTKQVATLGPATNNAESIKSLFDAGVDVFRLNFSHDSRLSKYLVSKTIRQLEVTEPPQNYPFNEKFVIEHKSILGDIQGPKLRIGKFMPNLDVPGVLPGSKGCEFVELKAGDLFTFDAYDVLGSKSRVQLDFPEILKELKVGDKILLDDGNLSMTVVSTNPEEPSVTAEVKNDYKLSSRKGFSVPNVVLPIEFLDEKDVKDAIFCLGIGVDFLGVSFVQNKSDILYLINILNDFYTSDYYQQLKERLDNLDVEVFDANREDTIVEDILSRYYNQSYLPKKDIFKTVLPKENLSGVGIIPKIEKQAALDDIHEILKVSDGLMVARGDLGIETDLANLPIVQKRLIQLCRVVYRKPCIVATQMLETMRSSPTPTRAEVSDVSNAVFDGADAVMLSAESATGHYPKASVNVQRRVLFTTEMDPYFPTMQIIKEMLIDENLISSIKSQRPHLYKKMDNLLNIDIHHYNEYLKSKSHLKKCLDDVADIFAYNDVDVIGIHCDDGLEFLQWISSQRYMIPIVVVTSNPTLSRHSQLTWGVKSHFLPRGADPLEFFKYVVKQYPIPIKDAVYLQSRDNKIESYQVLKLE</sequence>